<dbReference type="GO" id="GO:0005634">
    <property type="term" value="C:nucleus"/>
    <property type="evidence" value="ECO:0007669"/>
    <property type="project" value="TreeGrafter"/>
</dbReference>
<protein>
    <submittedName>
        <fullName evidence="1">Uncharacterized protein</fullName>
    </submittedName>
</protein>
<dbReference type="AlphaFoldDB" id="A0A0D2VHZ6"/>
<evidence type="ECO:0000313" key="1">
    <source>
        <dbReference type="EMBL" id="KJB82539.1"/>
    </source>
</evidence>
<organism evidence="1 2">
    <name type="scientific">Gossypium raimondii</name>
    <name type="common">Peruvian cotton</name>
    <name type="synonym">Gossypium klotzschianum subsp. raimondii</name>
    <dbReference type="NCBI Taxonomy" id="29730"/>
    <lineage>
        <taxon>Eukaryota</taxon>
        <taxon>Viridiplantae</taxon>
        <taxon>Streptophyta</taxon>
        <taxon>Embryophyta</taxon>
        <taxon>Tracheophyta</taxon>
        <taxon>Spermatophyta</taxon>
        <taxon>Magnoliopsida</taxon>
        <taxon>eudicotyledons</taxon>
        <taxon>Gunneridae</taxon>
        <taxon>Pentapetalae</taxon>
        <taxon>rosids</taxon>
        <taxon>malvids</taxon>
        <taxon>Malvales</taxon>
        <taxon>Malvaceae</taxon>
        <taxon>Malvoideae</taxon>
        <taxon>Gossypium</taxon>
    </lineage>
</organism>
<dbReference type="EMBL" id="CM001752">
    <property type="protein sequence ID" value="KJB82539.1"/>
    <property type="molecule type" value="Genomic_DNA"/>
</dbReference>
<dbReference type="InterPro" id="IPR039321">
    <property type="entry name" value="IDM2/3-like"/>
</dbReference>
<dbReference type="PANTHER" id="PTHR34661:SF8">
    <property type="entry name" value="ALPHA-CRYSTALLIN DOMAIN-CONTAINING PROTEIN 22.3"/>
    <property type="match status" value="1"/>
</dbReference>
<reference evidence="1 2" key="1">
    <citation type="journal article" date="2012" name="Nature">
        <title>Repeated polyploidization of Gossypium genomes and the evolution of spinnable cotton fibres.</title>
        <authorList>
            <person name="Paterson A.H."/>
            <person name="Wendel J.F."/>
            <person name="Gundlach H."/>
            <person name="Guo H."/>
            <person name="Jenkins J."/>
            <person name="Jin D."/>
            <person name="Llewellyn D."/>
            <person name="Showmaker K.C."/>
            <person name="Shu S."/>
            <person name="Udall J."/>
            <person name="Yoo M.J."/>
            <person name="Byers R."/>
            <person name="Chen W."/>
            <person name="Doron-Faigenboim A."/>
            <person name="Duke M.V."/>
            <person name="Gong L."/>
            <person name="Grimwood J."/>
            <person name="Grover C."/>
            <person name="Grupp K."/>
            <person name="Hu G."/>
            <person name="Lee T.H."/>
            <person name="Li J."/>
            <person name="Lin L."/>
            <person name="Liu T."/>
            <person name="Marler B.S."/>
            <person name="Page J.T."/>
            <person name="Roberts A.W."/>
            <person name="Romanel E."/>
            <person name="Sanders W.S."/>
            <person name="Szadkowski E."/>
            <person name="Tan X."/>
            <person name="Tang H."/>
            <person name="Xu C."/>
            <person name="Wang J."/>
            <person name="Wang Z."/>
            <person name="Zhang D."/>
            <person name="Zhang L."/>
            <person name="Ashrafi H."/>
            <person name="Bedon F."/>
            <person name="Bowers J.E."/>
            <person name="Brubaker C.L."/>
            <person name="Chee P.W."/>
            <person name="Das S."/>
            <person name="Gingle A.R."/>
            <person name="Haigler C.H."/>
            <person name="Harker D."/>
            <person name="Hoffmann L.V."/>
            <person name="Hovav R."/>
            <person name="Jones D.C."/>
            <person name="Lemke C."/>
            <person name="Mansoor S."/>
            <person name="ur Rahman M."/>
            <person name="Rainville L.N."/>
            <person name="Rambani A."/>
            <person name="Reddy U.K."/>
            <person name="Rong J.K."/>
            <person name="Saranga Y."/>
            <person name="Scheffler B.E."/>
            <person name="Scheffler J.A."/>
            <person name="Stelly D.M."/>
            <person name="Triplett B.A."/>
            <person name="Van Deynze A."/>
            <person name="Vaslin M.F."/>
            <person name="Waghmare V.N."/>
            <person name="Walford S.A."/>
            <person name="Wright R.J."/>
            <person name="Zaki E.A."/>
            <person name="Zhang T."/>
            <person name="Dennis E.S."/>
            <person name="Mayer K.F."/>
            <person name="Peterson D.G."/>
            <person name="Rokhsar D.S."/>
            <person name="Wang X."/>
            <person name="Schmutz J."/>
        </authorList>
    </citation>
    <scope>NUCLEOTIDE SEQUENCE [LARGE SCALE GENOMIC DNA]</scope>
</reference>
<dbReference type="Gramene" id="KJB82539">
    <property type="protein sequence ID" value="KJB82539"/>
    <property type="gene ID" value="B456_013G207200"/>
</dbReference>
<dbReference type="PANTHER" id="PTHR34661">
    <property type="entry name" value="INCREASED DNA METHYLATION 3"/>
    <property type="match status" value="1"/>
</dbReference>
<gene>
    <name evidence="1" type="ORF">B456_013G207200</name>
</gene>
<evidence type="ECO:0000313" key="2">
    <source>
        <dbReference type="Proteomes" id="UP000032304"/>
    </source>
</evidence>
<keyword evidence="2" id="KW-1185">Reference proteome</keyword>
<proteinExistence type="predicted"/>
<accession>A0A0D2VHZ6</accession>
<sequence>MVIRGILTMGEQIVFRGFENFLMLTQNLCPPTRFISFKLLGPVNNQEPTTYLENGMLEAIVKKNFKVLAYYFLTSF</sequence>
<dbReference type="OMA" id="NFLMLTQ"/>
<name>A0A0D2VHZ6_GOSRA</name>
<dbReference type="Proteomes" id="UP000032304">
    <property type="component" value="Chromosome 13"/>
</dbReference>